<protein>
    <recommendedName>
        <fullName evidence="4">Phage tail tape measure protein domain-containing protein</fullName>
    </recommendedName>
</protein>
<proteinExistence type="predicted"/>
<feature type="transmembrane region" description="Helical" evidence="2">
    <location>
        <begin position="166"/>
        <end position="189"/>
    </location>
</feature>
<dbReference type="AlphaFoldDB" id="A0A0F8ZHP4"/>
<sequence length="371" mass="39885">AVIFDMEQAFGVMSDETRTAALETIGFTAKVQGILLPLLGTSEAIRKYEAALRDAGGITREVADKQLESFKSQLKLVWNQLVLGAEAAGKTMAPAVLVLGKSLKEVAHGFEEMEETTRTVLIAIVALIAVVGPGLIVLGTATVLIGKLTVALRLMLPHITVVTSSLWLMRIALGGILITALGTFITMMIRTKIAVRESAKAMEDAADKANELLAAVSPEKAEEMIGMHERLVERLQTRIDEINQEIQDLLNQPTGFRRKINIEIIGKDKAIDDLQETIDAYNAKLVVLKVIAGLAEDPDLEPEPPGVKGVKGMSAAVKEAVDELQATWAGAIEMNKLFGESFNLAEEQASILESGIMDLVMAGAAFEEVVG</sequence>
<organism evidence="3">
    <name type="scientific">marine sediment metagenome</name>
    <dbReference type="NCBI Taxonomy" id="412755"/>
    <lineage>
        <taxon>unclassified sequences</taxon>
        <taxon>metagenomes</taxon>
        <taxon>ecological metagenomes</taxon>
    </lineage>
</organism>
<evidence type="ECO:0000313" key="3">
    <source>
        <dbReference type="EMBL" id="KKK65924.1"/>
    </source>
</evidence>
<feature type="non-terminal residue" evidence="3">
    <location>
        <position position="1"/>
    </location>
</feature>
<comment type="caution">
    <text evidence="3">The sequence shown here is derived from an EMBL/GenBank/DDBJ whole genome shotgun (WGS) entry which is preliminary data.</text>
</comment>
<keyword evidence="1" id="KW-0175">Coiled coil</keyword>
<gene>
    <name evidence="3" type="ORF">LCGC14_2969250</name>
</gene>
<reference evidence="3" key="1">
    <citation type="journal article" date="2015" name="Nature">
        <title>Complex archaea that bridge the gap between prokaryotes and eukaryotes.</title>
        <authorList>
            <person name="Spang A."/>
            <person name="Saw J.H."/>
            <person name="Jorgensen S.L."/>
            <person name="Zaremba-Niedzwiedzka K."/>
            <person name="Martijn J."/>
            <person name="Lind A.E."/>
            <person name="van Eijk R."/>
            <person name="Schleper C."/>
            <person name="Guy L."/>
            <person name="Ettema T.J."/>
        </authorList>
    </citation>
    <scope>NUCLEOTIDE SEQUENCE</scope>
</reference>
<dbReference type="EMBL" id="LAZR01060325">
    <property type="protein sequence ID" value="KKK65924.1"/>
    <property type="molecule type" value="Genomic_DNA"/>
</dbReference>
<accession>A0A0F8ZHP4</accession>
<feature type="transmembrane region" description="Helical" evidence="2">
    <location>
        <begin position="120"/>
        <end position="146"/>
    </location>
</feature>
<feature type="non-terminal residue" evidence="3">
    <location>
        <position position="371"/>
    </location>
</feature>
<keyword evidence="2" id="KW-0472">Membrane</keyword>
<name>A0A0F8ZHP4_9ZZZZ</name>
<evidence type="ECO:0000256" key="1">
    <source>
        <dbReference type="SAM" id="Coils"/>
    </source>
</evidence>
<feature type="coiled-coil region" evidence="1">
    <location>
        <begin position="225"/>
        <end position="252"/>
    </location>
</feature>
<evidence type="ECO:0000256" key="2">
    <source>
        <dbReference type="SAM" id="Phobius"/>
    </source>
</evidence>
<keyword evidence="2" id="KW-0812">Transmembrane</keyword>
<evidence type="ECO:0008006" key="4">
    <source>
        <dbReference type="Google" id="ProtNLM"/>
    </source>
</evidence>
<keyword evidence="2" id="KW-1133">Transmembrane helix</keyword>